<reference evidence="1" key="1">
    <citation type="journal article" date="2009" name="PLoS Genet.">
        <title>Sequencing, mapping, and analysis of 27,455 maize full-length cDNAs.</title>
        <authorList>
            <person name="Soderlund C."/>
            <person name="Descour A."/>
            <person name="Kudrna D."/>
            <person name="Bomhoff M."/>
            <person name="Boyd L."/>
            <person name="Currie J."/>
            <person name="Angelova A."/>
            <person name="Collura K."/>
            <person name="Wissotski M."/>
            <person name="Ashley E."/>
            <person name="Morrow D."/>
            <person name="Fernandes J."/>
            <person name="Walbot V."/>
            <person name="Yu Y."/>
        </authorList>
    </citation>
    <scope>NUCLEOTIDE SEQUENCE</scope>
    <source>
        <strain evidence="1">B73</strain>
    </source>
</reference>
<protein>
    <submittedName>
        <fullName evidence="1">Uncharacterized protein</fullName>
    </submittedName>
</protein>
<dbReference type="AlphaFoldDB" id="C4J2E8"/>
<accession>C4J2E8</accession>
<evidence type="ECO:0000313" key="1">
    <source>
        <dbReference type="EMBL" id="ACR35348.1"/>
    </source>
</evidence>
<proteinExistence type="evidence at transcript level"/>
<sequence>MFFTLSRHLQNCPSYQEYFKQQLQKSWAVQLVHQQVASKNFPLN</sequence>
<organism evidence="1">
    <name type="scientific">Zea mays</name>
    <name type="common">Maize</name>
    <dbReference type="NCBI Taxonomy" id="4577"/>
    <lineage>
        <taxon>Eukaryota</taxon>
        <taxon>Viridiplantae</taxon>
        <taxon>Streptophyta</taxon>
        <taxon>Embryophyta</taxon>
        <taxon>Tracheophyta</taxon>
        <taxon>Spermatophyta</taxon>
        <taxon>Magnoliopsida</taxon>
        <taxon>Liliopsida</taxon>
        <taxon>Poales</taxon>
        <taxon>Poaceae</taxon>
        <taxon>PACMAD clade</taxon>
        <taxon>Panicoideae</taxon>
        <taxon>Andropogonodae</taxon>
        <taxon>Andropogoneae</taxon>
        <taxon>Tripsacinae</taxon>
        <taxon>Zea</taxon>
    </lineage>
</organism>
<name>C4J2E8_MAIZE</name>
<reference evidence="1" key="2">
    <citation type="submission" date="2012-06" db="EMBL/GenBank/DDBJ databases">
        <authorList>
            <person name="Yu Y."/>
            <person name="Currie J."/>
            <person name="Lomeli R."/>
            <person name="Angelova A."/>
            <person name="Collura K."/>
            <person name="Wissotski M."/>
            <person name="Campos D."/>
            <person name="Kudrna D."/>
            <person name="Golser W."/>
            <person name="Ashely E."/>
            <person name="Descour A."/>
            <person name="Fernandes J."/>
            <person name="Soderlund C."/>
            <person name="Walbot V."/>
        </authorList>
    </citation>
    <scope>NUCLEOTIDE SEQUENCE</scope>
    <source>
        <strain evidence="1">B73</strain>
    </source>
</reference>
<dbReference type="EMBL" id="BT084995">
    <property type="protein sequence ID" value="ACR35348.1"/>
    <property type="molecule type" value="mRNA"/>
</dbReference>